<proteinExistence type="predicted"/>
<reference evidence="1" key="1">
    <citation type="journal article" date="2020" name="Nature">
        <title>Giant virus diversity and host interactions through global metagenomics.</title>
        <authorList>
            <person name="Schulz F."/>
            <person name="Roux S."/>
            <person name="Paez-Espino D."/>
            <person name="Jungbluth S."/>
            <person name="Walsh D.A."/>
            <person name="Denef V.J."/>
            <person name="McMahon K.D."/>
            <person name="Konstantinidis K.T."/>
            <person name="Eloe-Fadrosh E.A."/>
            <person name="Kyrpides N.C."/>
            <person name="Woyke T."/>
        </authorList>
    </citation>
    <scope>NUCLEOTIDE SEQUENCE</scope>
    <source>
        <strain evidence="1">GVMAG-M-3300024261-8</strain>
    </source>
</reference>
<evidence type="ECO:0000313" key="1">
    <source>
        <dbReference type="EMBL" id="QHT95574.1"/>
    </source>
</evidence>
<name>A0A6C0IQR6_9ZZZZ</name>
<organism evidence="1">
    <name type="scientific">viral metagenome</name>
    <dbReference type="NCBI Taxonomy" id="1070528"/>
    <lineage>
        <taxon>unclassified sequences</taxon>
        <taxon>metagenomes</taxon>
        <taxon>organismal metagenomes</taxon>
    </lineage>
</organism>
<accession>A0A6C0IQR6</accession>
<dbReference type="EMBL" id="MN740241">
    <property type="protein sequence ID" value="QHT95574.1"/>
    <property type="molecule type" value="Genomic_DNA"/>
</dbReference>
<protein>
    <submittedName>
        <fullName evidence="1">Uncharacterized protein</fullName>
    </submittedName>
</protein>
<dbReference type="AlphaFoldDB" id="A0A6C0IQR6"/>
<sequence>MNPMDVNYCCEKHKLHSTNAMSPCRGMCSMCKKKRVHGYENPDHAPNPFGYLYLIPPICLDCSNKTKHCMWCRLT</sequence>